<name>A0ABY8BPU4_AFICR</name>
<feature type="transmembrane region" description="Helical" evidence="1">
    <location>
        <begin position="329"/>
        <end position="346"/>
    </location>
</feature>
<proteinExistence type="predicted"/>
<evidence type="ECO:0008006" key="4">
    <source>
        <dbReference type="Google" id="ProtNLM"/>
    </source>
</evidence>
<keyword evidence="1" id="KW-0472">Membrane</keyword>
<evidence type="ECO:0000256" key="1">
    <source>
        <dbReference type="SAM" id="Phobius"/>
    </source>
</evidence>
<feature type="transmembrane region" description="Helical" evidence="1">
    <location>
        <begin position="243"/>
        <end position="262"/>
    </location>
</feature>
<feature type="transmembrane region" description="Helical" evidence="1">
    <location>
        <begin position="117"/>
        <end position="146"/>
    </location>
</feature>
<evidence type="ECO:0000313" key="3">
    <source>
        <dbReference type="Proteomes" id="UP001213907"/>
    </source>
</evidence>
<keyword evidence="3" id="KW-1185">Reference proteome</keyword>
<evidence type="ECO:0000313" key="2">
    <source>
        <dbReference type="EMBL" id="WEF51551.1"/>
    </source>
</evidence>
<feature type="transmembrane region" description="Helical" evidence="1">
    <location>
        <begin position="203"/>
        <end position="223"/>
    </location>
</feature>
<dbReference type="EMBL" id="CP113162">
    <property type="protein sequence ID" value="WEF51551.1"/>
    <property type="molecule type" value="Genomic_DNA"/>
</dbReference>
<feature type="transmembrane region" description="Helical" evidence="1">
    <location>
        <begin position="85"/>
        <end position="105"/>
    </location>
</feature>
<feature type="transmembrane region" description="Helical" evidence="1">
    <location>
        <begin position="300"/>
        <end position="317"/>
    </location>
</feature>
<keyword evidence="1" id="KW-1133">Transmembrane helix</keyword>
<feature type="transmembrane region" description="Helical" evidence="1">
    <location>
        <begin position="269"/>
        <end position="288"/>
    </location>
</feature>
<keyword evidence="1" id="KW-0812">Transmembrane</keyword>
<accession>A0ABY8BPU4</accession>
<sequence>MTEIAASKPWHDGRFAKILLLAIAPIAALASTKPTNFNMPGLGLDPSWTAAALYATRQKLSFGSEFVFTSGPLSPLYTRLFPLDAAPLVLVISLLWAAVFARLLYQTALGFQNTNGRLFYLYILLLGLAAPVMLSDGVTLFVMYGASVLYLRKKIGPASLTLAICVTAAFCAAKFSFLVFALPACLILDAASLPRKEPPYKSGLLLLSMFALFVACGQSPFSFPGYVKASLEVAAGYSPAMSIGTRGVELLLWLITATGLIYLSLRNELTIQAILECLLLCGYLLVLLKAGFVRNDGHTLIAWTGIFLAIPLILSAAQETSLHRGRIAFSMMLCVFFLFKISGVSLRTFDPFRPVKDAASQSAAVFRIALHPRAWVDGMTNSFRQAERTNAHESSLPSVNGPVDIIPSRQSEVIAKKLDYRPRPTVQEYSTYSASLIRRNREFYESTRAPEFILFAPGSIDGRHPASAEGALWPLFLRNYELVASTEDIVTLQKRNASLKEILQKPILIQSTIEKPVSVPASPSALFVKINVEYSLVGKILAILFKPPLVRLKVIYQDGGSQGYRLIPEMARQGAVLVPTVTTAEDFRKFCTNSHLDELKRPKTLQLDIGKIGRWAYQNTVSFSFAGLDLDSISNASETHPK</sequence>
<protein>
    <recommendedName>
        <fullName evidence="4">Transmembrane protein</fullName>
    </recommendedName>
</protein>
<feature type="transmembrane region" description="Helical" evidence="1">
    <location>
        <begin position="158"/>
        <end position="191"/>
    </location>
</feature>
<organism evidence="2 3">
    <name type="scientific">Afipia carboxydohydrogena</name>
    <name type="common">Pseudomonas carboxydohydrogena</name>
    <dbReference type="NCBI Taxonomy" id="290"/>
    <lineage>
        <taxon>Bacteria</taxon>
        <taxon>Pseudomonadati</taxon>
        <taxon>Pseudomonadota</taxon>
        <taxon>Alphaproteobacteria</taxon>
        <taxon>Hyphomicrobiales</taxon>
        <taxon>Nitrobacteraceae</taxon>
        <taxon>Afipia</taxon>
    </lineage>
</organism>
<dbReference type="Proteomes" id="UP001213907">
    <property type="component" value="Chromosome"/>
</dbReference>
<reference evidence="2 3" key="1">
    <citation type="submission" date="2022-11" db="EMBL/GenBank/DDBJ databases">
        <authorList>
            <person name="Siebert D."/>
            <person name="Busche T."/>
            <person name="Saydam E."/>
            <person name="Kalinowski J."/>
            <person name="Ruckert C."/>
            <person name="Blombach B."/>
        </authorList>
    </citation>
    <scope>NUCLEOTIDE SEQUENCE [LARGE SCALE GENOMIC DNA]</scope>
    <source>
        <strain evidence="2 3">DSM 1083</strain>
    </source>
</reference>
<dbReference type="RefSeq" id="WP_275247144.1">
    <property type="nucleotide sequence ID" value="NZ_BAABDX010000001.1"/>
</dbReference>
<gene>
    <name evidence="2" type="ORF">AFIC_003146</name>
</gene>